<dbReference type="GO" id="GO:0006396">
    <property type="term" value="P:RNA processing"/>
    <property type="evidence" value="ECO:0007669"/>
    <property type="project" value="InterPro"/>
</dbReference>
<dbReference type="Gene3D" id="3.40.140.10">
    <property type="entry name" value="Cytidine Deaminase, domain 2"/>
    <property type="match status" value="1"/>
</dbReference>
<reference evidence="4" key="1">
    <citation type="submission" date="2014-01" db="EMBL/GenBank/DDBJ databases">
        <authorList>
            <person name="Aslett M."/>
        </authorList>
    </citation>
    <scope>NUCLEOTIDE SEQUENCE</scope>
</reference>
<feature type="domain" description="CMP/dCMP-type deaminase" evidence="3">
    <location>
        <begin position="325"/>
        <end position="461"/>
    </location>
</feature>
<dbReference type="Pfam" id="PF00383">
    <property type="entry name" value="dCMP_cyt_deam_1"/>
    <property type="match status" value="1"/>
</dbReference>
<dbReference type="GO" id="GO:0032259">
    <property type="term" value="P:methylation"/>
    <property type="evidence" value="ECO:0007669"/>
    <property type="project" value="UniProtKB-KW"/>
</dbReference>
<gene>
    <name evidence="4" type="ORF">TTRE_0000605401</name>
</gene>
<dbReference type="InterPro" id="IPR001537">
    <property type="entry name" value="SpoU_MeTrfase"/>
</dbReference>
<dbReference type="Gene3D" id="3.40.1280.10">
    <property type="match status" value="2"/>
</dbReference>
<dbReference type="InterPro" id="IPR002125">
    <property type="entry name" value="CMP_dCMP_dom"/>
</dbReference>
<dbReference type="GO" id="GO:0003723">
    <property type="term" value="F:RNA binding"/>
    <property type="evidence" value="ECO:0007669"/>
    <property type="project" value="InterPro"/>
</dbReference>
<accession>A0A077ZD44</accession>
<dbReference type="EMBL" id="HG806208">
    <property type="protein sequence ID" value="CDW57759.1"/>
    <property type="molecule type" value="Genomic_DNA"/>
</dbReference>
<protein>
    <submittedName>
        <fullName evidence="4">dCMP cyt deam 1 and SpoU methylase domain contain ing protein</fullName>
    </submittedName>
</protein>
<evidence type="ECO:0000256" key="2">
    <source>
        <dbReference type="ARBA" id="ARBA00022679"/>
    </source>
</evidence>
<dbReference type="PROSITE" id="PS51747">
    <property type="entry name" value="CYT_DCMP_DEAMINASES_2"/>
    <property type="match status" value="1"/>
</dbReference>
<name>A0A077ZD44_TRITR</name>
<evidence type="ECO:0000313" key="5">
    <source>
        <dbReference type="Proteomes" id="UP000030665"/>
    </source>
</evidence>
<dbReference type="CDD" id="cd01285">
    <property type="entry name" value="nucleoside_deaminase"/>
    <property type="match status" value="1"/>
</dbReference>
<dbReference type="STRING" id="36087.A0A077ZD44"/>
<dbReference type="PANTHER" id="PTHR43191">
    <property type="entry name" value="RRNA METHYLTRANSFERASE 3"/>
    <property type="match status" value="1"/>
</dbReference>
<dbReference type="OrthoDB" id="3180714at2759"/>
<keyword evidence="5" id="KW-1185">Reference proteome</keyword>
<reference evidence="4" key="2">
    <citation type="submission" date="2014-03" db="EMBL/GenBank/DDBJ databases">
        <title>The whipworm genome and dual-species transcriptomics of an intimate host-pathogen interaction.</title>
        <authorList>
            <person name="Foth B.J."/>
            <person name="Tsai I.J."/>
            <person name="Reid A.J."/>
            <person name="Bancroft A.J."/>
            <person name="Nichol S."/>
            <person name="Tracey A."/>
            <person name="Holroyd N."/>
            <person name="Cotton J.A."/>
            <person name="Stanley E.J."/>
            <person name="Zarowiecki M."/>
            <person name="Liu J.Z."/>
            <person name="Huckvale T."/>
            <person name="Cooper P.J."/>
            <person name="Grencis R.K."/>
            <person name="Berriman M."/>
        </authorList>
    </citation>
    <scope>NUCLEOTIDE SEQUENCE [LARGE SCALE GENOMIC DNA]</scope>
</reference>
<sequence length="501" mass="56300">MDEKRTFNDPLLIFIAVARKPSLKAISQAQTPETIPLIVVCDGIKDPNNMGSLIRSLASAGCRAMLTLAGCCDPWQVKVLRAGSGGHFYLPIYEHLHLEDIRSYLPSEFTVGLSEATVRFAAELKGCRLHIPMAQKGMCLNSSVAAAVMAFEIRRQFLQNSQVNLHMVDKTISSDQWQAVLPYKYCRAQLPLREFYFFRTVENRIVSTCVLLCADIFPWEQFKHLKRVRTVAEATCKYFDILLWPSDQLGDSELSSFSEQIFNACNTVNISLEKTLLLKTFVPAEEPLTRVQYRWAASVWPVAFHENKRIASLIQLTLFSNADREAIEKYMSLAIQTAKRVNQKMEAVGCVIVEPKSGVVLAASHNGMTSSNRLKHAVIAAIDIVAQFHGALPLFDLPPGFSIAPAESLPLERRRHFYLCTGFDCYVTREPCPMCAVALLHSRIRRVFYGHCTENGAFGSKALLHQLDAVNHRFDVFRGIMEAECRMLNESKRASSEGNKD</sequence>
<dbReference type="AlphaFoldDB" id="A0A077ZD44"/>
<dbReference type="InterPro" id="IPR029026">
    <property type="entry name" value="tRNA_m1G_MTases_N"/>
</dbReference>
<keyword evidence="2" id="KW-0808">Transferase</keyword>
<dbReference type="PANTHER" id="PTHR43191:SF2">
    <property type="entry name" value="RRNA METHYLTRANSFERASE 3, MITOCHONDRIAL"/>
    <property type="match status" value="1"/>
</dbReference>
<dbReference type="Pfam" id="PF00588">
    <property type="entry name" value="SpoU_methylase"/>
    <property type="match status" value="1"/>
</dbReference>
<evidence type="ECO:0000256" key="1">
    <source>
        <dbReference type="ARBA" id="ARBA00022603"/>
    </source>
</evidence>
<dbReference type="Proteomes" id="UP000030665">
    <property type="component" value="Unassembled WGS sequence"/>
</dbReference>
<organism evidence="4 5">
    <name type="scientific">Trichuris trichiura</name>
    <name type="common">Whipworm</name>
    <name type="synonym">Trichocephalus trichiurus</name>
    <dbReference type="NCBI Taxonomy" id="36087"/>
    <lineage>
        <taxon>Eukaryota</taxon>
        <taxon>Metazoa</taxon>
        <taxon>Ecdysozoa</taxon>
        <taxon>Nematoda</taxon>
        <taxon>Enoplea</taxon>
        <taxon>Dorylaimia</taxon>
        <taxon>Trichinellida</taxon>
        <taxon>Trichuridae</taxon>
        <taxon>Trichuris</taxon>
    </lineage>
</organism>
<evidence type="ECO:0000259" key="3">
    <source>
        <dbReference type="PROSITE" id="PS51747"/>
    </source>
</evidence>
<dbReference type="SUPFAM" id="SSF53927">
    <property type="entry name" value="Cytidine deaminase-like"/>
    <property type="match status" value="1"/>
</dbReference>
<dbReference type="InterPro" id="IPR016193">
    <property type="entry name" value="Cytidine_deaminase-like"/>
</dbReference>
<keyword evidence="1 4" id="KW-0489">Methyltransferase</keyword>
<dbReference type="SUPFAM" id="SSF75217">
    <property type="entry name" value="alpha/beta knot"/>
    <property type="match status" value="1"/>
</dbReference>
<dbReference type="InterPro" id="IPR029028">
    <property type="entry name" value="Alpha/beta_knot_MTases"/>
</dbReference>
<dbReference type="InterPro" id="IPR051259">
    <property type="entry name" value="rRNA_Methyltransferase"/>
</dbReference>
<proteinExistence type="predicted"/>
<dbReference type="GO" id="GO:0008173">
    <property type="term" value="F:RNA methyltransferase activity"/>
    <property type="evidence" value="ECO:0007669"/>
    <property type="project" value="InterPro"/>
</dbReference>
<evidence type="ECO:0000313" key="4">
    <source>
        <dbReference type="EMBL" id="CDW57759.1"/>
    </source>
</evidence>